<reference evidence="2 3" key="1">
    <citation type="submission" date="2023-07" db="EMBL/GenBank/DDBJ databases">
        <title>Genomic Encyclopedia of Type Strains, Phase IV (KMG-IV): sequencing the most valuable type-strain genomes for metagenomic binning, comparative biology and taxonomic classification.</title>
        <authorList>
            <person name="Goeker M."/>
        </authorList>
    </citation>
    <scope>NUCLEOTIDE SEQUENCE [LARGE SCALE GENOMIC DNA]</scope>
    <source>
        <strain evidence="2 3">DSM 18695</strain>
    </source>
</reference>
<dbReference type="InterPro" id="IPR037523">
    <property type="entry name" value="VOC_core"/>
</dbReference>
<dbReference type="InterPro" id="IPR004360">
    <property type="entry name" value="Glyas_Fos-R_dOase_dom"/>
</dbReference>
<name>A0ABU0IT06_9CAUL</name>
<evidence type="ECO:0000313" key="3">
    <source>
        <dbReference type="Proteomes" id="UP001228905"/>
    </source>
</evidence>
<dbReference type="Proteomes" id="UP001228905">
    <property type="component" value="Unassembled WGS sequence"/>
</dbReference>
<sequence length="129" mass="14004">MAEAAVGAMSPFFIVANVTRTIAYYRDALGFEATWQTSEEDPFGAVLNRGGAQLMVKSHDGLAPIPNPSRHPWMSWDAYVYTPDPDALAAEVADRGATFAAALTDREDGLRGFEIADPDGYVLFFGRPC</sequence>
<feature type="domain" description="VOC" evidence="1">
    <location>
        <begin position="7"/>
        <end position="128"/>
    </location>
</feature>
<accession>A0ABU0IT06</accession>
<dbReference type="Gene3D" id="3.10.180.10">
    <property type="entry name" value="2,3-Dihydroxybiphenyl 1,2-Dioxygenase, domain 1"/>
    <property type="match status" value="1"/>
</dbReference>
<gene>
    <name evidence="2" type="ORF">QO010_002930</name>
</gene>
<dbReference type="InterPro" id="IPR029068">
    <property type="entry name" value="Glyas_Bleomycin-R_OHBP_Dase"/>
</dbReference>
<keyword evidence="3" id="KW-1185">Reference proteome</keyword>
<dbReference type="RefSeq" id="WP_307350297.1">
    <property type="nucleotide sequence ID" value="NZ_JAUSVS010000005.1"/>
</dbReference>
<dbReference type="PROSITE" id="PS51819">
    <property type="entry name" value="VOC"/>
    <property type="match status" value="1"/>
</dbReference>
<evidence type="ECO:0000313" key="2">
    <source>
        <dbReference type="EMBL" id="MDQ0465146.1"/>
    </source>
</evidence>
<comment type="caution">
    <text evidence="2">The sequence shown here is derived from an EMBL/GenBank/DDBJ whole genome shotgun (WGS) entry which is preliminary data.</text>
</comment>
<evidence type="ECO:0000259" key="1">
    <source>
        <dbReference type="PROSITE" id="PS51819"/>
    </source>
</evidence>
<dbReference type="SUPFAM" id="SSF54593">
    <property type="entry name" value="Glyoxalase/Bleomycin resistance protein/Dihydroxybiphenyl dioxygenase"/>
    <property type="match status" value="1"/>
</dbReference>
<proteinExistence type="predicted"/>
<dbReference type="EMBL" id="JAUSVS010000005">
    <property type="protein sequence ID" value="MDQ0465146.1"/>
    <property type="molecule type" value="Genomic_DNA"/>
</dbReference>
<protein>
    <submittedName>
        <fullName evidence="2">Catechol 2,3-dioxygenase-like lactoylglutathione lyase family enzyme</fullName>
    </submittedName>
</protein>
<dbReference type="Pfam" id="PF00903">
    <property type="entry name" value="Glyoxalase"/>
    <property type="match status" value="1"/>
</dbReference>
<organism evidence="2 3">
    <name type="scientific">Caulobacter ginsengisoli</name>
    <dbReference type="NCBI Taxonomy" id="400775"/>
    <lineage>
        <taxon>Bacteria</taxon>
        <taxon>Pseudomonadati</taxon>
        <taxon>Pseudomonadota</taxon>
        <taxon>Alphaproteobacteria</taxon>
        <taxon>Caulobacterales</taxon>
        <taxon>Caulobacteraceae</taxon>
        <taxon>Caulobacter</taxon>
    </lineage>
</organism>